<accession>A0A383WN65</accession>
<evidence type="ECO:0000256" key="1">
    <source>
        <dbReference type="SAM" id="MobiDB-lite"/>
    </source>
</evidence>
<feature type="compositionally biased region" description="Low complexity" evidence="1">
    <location>
        <begin position="101"/>
        <end position="115"/>
    </location>
</feature>
<gene>
    <name evidence="2" type="ORF">BQ4739_LOCUS19193</name>
</gene>
<sequence length="886" mass="93377">MLQLLQPAAAQPPSLLQQLLGQPVQASPLQQLVQIQGLLQGAAGQPAVLGGLSLPATLGLGTGVAAPAATSAVPAANMQSPVAASAARGSAHFSSSKKQRQLQQRQQQQQQQQQVGVSSAAAAAAAAAGSDVEAQHGSPGASTRVVYKVLTTPRVRGSRMRLNATLATQKARACCEYGVPLWRHLMSASSSSSSNGSSSSSRVKLSPKQLKAKLQEFRLQSDGNAAYLDDAENRNLALHLQVLLQLLSPHDDPLLIGADIVTDRLLVMERLSGGRVTSSNNAFSAVRCAFRLLFGRCLQPGIEAPLTTVKVGGDKLRIDLHSPLPDAAVTEFKTDLALRGSFMRDAQGTIRTMEAVQLQMAYALTQLLENLEGLKHWRGTDFIPPRALEQVNRWAMLVLALLFRVLCNERPSDISLYHLGCFKLQAPDHSSTNLAALALAALQPDAAHSADEILEAFRAAVAVLLIKAPKCKQSERKRGRGRAAPLQRIEWLSVRKHMLPPQLAMWDPARLVVLCLMASWFSRGSIGARLLLNRRFGSSKAGPKRQQQPDFQADVSAGCWKVVTAGDLHGSTPTLYLISSSSSSAGKCSADAGSGSGSEGNDEGNAGVKLSSSLADEGSSGNAAAATAAEAAEQQQCEGDVLRLVHRKPRGGKGVQLQLKPLTGYDVRHSVQKCAVQCGVRLAVSAQLAAHSAEEALKYAANSCYEAVASTGTPIKLASPEWREGQLPPELQPGSSIAGVPLDVDLLSYGPSAVAAPRGAMLAAVLGNSSMQRCVRGVASFVRSWAGDETLLNSQLYEPALGDAGTDEQLPVTPLRDFAGLGSMHLRSSAGVGGFLSRLPRMSFVGLAAPDGSRLVDGRLAGAYALLADRVEQLSAGFCGESVTVL</sequence>
<evidence type="ECO:0000313" key="3">
    <source>
        <dbReference type="Proteomes" id="UP000256970"/>
    </source>
</evidence>
<dbReference type="Proteomes" id="UP000256970">
    <property type="component" value="Unassembled WGS sequence"/>
</dbReference>
<feature type="compositionally biased region" description="Polar residues" evidence="1">
    <location>
        <begin position="610"/>
        <end position="622"/>
    </location>
</feature>
<reference evidence="2 3" key="1">
    <citation type="submission" date="2016-10" db="EMBL/GenBank/DDBJ databases">
        <authorList>
            <person name="Cai Z."/>
        </authorList>
    </citation>
    <scope>NUCLEOTIDE SEQUENCE [LARGE SCALE GENOMIC DNA]</scope>
</reference>
<feature type="region of interest" description="Disordered" evidence="1">
    <location>
        <begin position="83"/>
        <end position="115"/>
    </location>
</feature>
<name>A0A383WN65_TETOB</name>
<dbReference type="AlphaFoldDB" id="A0A383WN65"/>
<organism evidence="2 3">
    <name type="scientific">Tetradesmus obliquus</name>
    <name type="common">Green alga</name>
    <name type="synonym">Acutodesmus obliquus</name>
    <dbReference type="NCBI Taxonomy" id="3088"/>
    <lineage>
        <taxon>Eukaryota</taxon>
        <taxon>Viridiplantae</taxon>
        <taxon>Chlorophyta</taxon>
        <taxon>core chlorophytes</taxon>
        <taxon>Chlorophyceae</taxon>
        <taxon>CS clade</taxon>
        <taxon>Sphaeropleales</taxon>
        <taxon>Scenedesmaceae</taxon>
        <taxon>Tetradesmus</taxon>
    </lineage>
</organism>
<keyword evidence="3" id="KW-1185">Reference proteome</keyword>
<feature type="compositionally biased region" description="Low complexity" evidence="1">
    <location>
        <begin position="580"/>
        <end position="593"/>
    </location>
</feature>
<evidence type="ECO:0000313" key="2">
    <source>
        <dbReference type="EMBL" id="SZX78890.1"/>
    </source>
</evidence>
<feature type="region of interest" description="Disordered" evidence="1">
    <location>
        <begin position="580"/>
        <end position="627"/>
    </location>
</feature>
<proteinExistence type="predicted"/>
<protein>
    <submittedName>
        <fullName evidence="2">Uncharacterized protein</fullName>
    </submittedName>
</protein>
<dbReference type="EMBL" id="FNXT01001345">
    <property type="protein sequence ID" value="SZX78890.1"/>
    <property type="molecule type" value="Genomic_DNA"/>
</dbReference>